<evidence type="ECO:0000256" key="1">
    <source>
        <dbReference type="SAM" id="MobiDB-lite"/>
    </source>
</evidence>
<evidence type="ECO:0000313" key="2">
    <source>
        <dbReference type="EMBL" id="AMV63647.1"/>
    </source>
</evidence>
<dbReference type="EMBL" id="CP012288">
    <property type="protein sequence ID" value="AMV66412.1"/>
    <property type="molecule type" value="Genomic_DNA"/>
</dbReference>
<evidence type="ECO:0000313" key="4">
    <source>
        <dbReference type="Proteomes" id="UP000076244"/>
    </source>
</evidence>
<protein>
    <submittedName>
        <fullName evidence="2">Uncharacterized protein</fullName>
    </submittedName>
</protein>
<feature type="compositionally biased region" description="Basic residues" evidence="1">
    <location>
        <begin position="9"/>
        <end position="23"/>
    </location>
</feature>
<gene>
    <name evidence="2" type="ORF">ADU70_2183</name>
    <name evidence="3" type="ORF">ADU72_0465</name>
</gene>
<dbReference type="GeneID" id="59450557"/>
<accession>A0A143AHD1</accession>
<dbReference type="AlphaFoldDB" id="A0A143AHD1"/>
<keyword evidence="4" id="KW-1185">Reference proteome</keyword>
<dbReference type="Proteomes" id="UP000076244">
    <property type="component" value="Chromosome"/>
</dbReference>
<feature type="region of interest" description="Disordered" evidence="1">
    <location>
        <begin position="1"/>
        <end position="23"/>
    </location>
</feature>
<dbReference type="Proteomes" id="UP000076405">
    <property type="component" value="Chromosome"/>
</dbReference>
<dbReference type="KEGG" id="pdm:ADU72_0465"/>
<organism evidence="2 5">
    <name type="scientific">Pediococcus damnosus</name>
    <dbReference type="NCBI Taxonomy" id="51663"/>
    <lineage>
        <taxon>Bacteria</taxon>
        <taxon>Bacillati</taxon>
        <taxon>Bacillota</taxon>
        <taxon>Bacilli</taxon>
        <taxon>Lactobacillales</taxon>
        <taxon>Lactobacillaceae</taxon>
        <taxon>Pediococcus</taxon>
    </lineage>
</organism>
<dbReference type="RefSeq" id="WP_100077831.1">
    <property type="nucleotide sequence ID" value="NZ_BAAAXI010000189.1"/>
</dbReference>
<evidence type="ECO:0000313" key="5">
    <source>
        <dbReference type="Proteomes" id="UP000076405"/>
    </source>
</evidence>
<proteinExistence type="predicted"/>
<sequence>MRSPYNSFAKRRPVAGKRERRRRQARIVAIQRFAKGKTEKIADTSKVK</sequence>
<dbReference type="EMBL" id="CP012275">
    <property type="protein sequence ID" value="AMV63647.1"/>
    <property type="molecule type" value="Genomic_DNA"/>
</dbReference>
<reference evidence="4 5" key="1">
    <citation type="journal article" date="2016" name="PLoS ONE">
        <title>The Identification of Novel Diagnostic Marker Genes for the Detection of Beer Spoiling Pediococcus damnosus Strains Using the BlAst Diagnostic Gene findEr.</title>
        <authorList>
            <person name="Behr J."/>
            <person name="Geissler A.J."/>
            <person name="Schmid J."/>
            <person name="Zehe A."/>
            <person name="Vogel R.F."/>
        </authorList>
    </citation>
    <scope>NUCLEOTIDE SEQUENCE [LARGE SCALE GENOMIC DNA]</scope>
    <source>
        <strain evidence="2 5">TMW 2.1533</strain>
        <strain evidence="3 4">TMW 2.1535</strain>
    </source>
</reference>
<evidence type="ECO:0000313" key="3">
    <source>
        <dbReference type="EMBL" id="AMV66412.1"/>
    </source>
</evidence>
<name>A0A143AHD1_9LACO</name>